<gene>
    <name evidence="2" type="ORF">HannXRQ_Chr03g0062841</name>
    <name evidence="1" type="ORF">HanXRQr2_Chr03g0090681</name>
</gene>
<sequence length="72" mass="8280">MTADFSVIDVIPHFHICGAQRILTYYRTRANQSFSVAIFYDSCEHYKTEPSSRLNIPHNSPFSLPRTIHPSP</sequence>
<evidence type="ECO:0000313" key="2">
    <source>
        <dbReference type="EMBL" id="OTG30288.1"/>
    </source>
</evidence>
<dbReference type="EMBL" id="CM007892">
    <property type="protein sequence ID" value="OTG30288.1"/>
    <property type="molecule type" value="Genomic_DNA"/>
</dbReference>
<evidence type="ECO:0000313" key="1">
    <source>
        <dbReference type="EMBL" id="KAF5812795.1"/>
    </source>
</evidence>
<name>A0A251V3T2_HELAN</name>
<dbReference type="Proteomes" id="UP000215914">
    <property type="component" value="Chromosome 3"/>
</dbReference>
<organism evidence="2 3">
    <name type="scientific">Helianthus annuus</name>
    <name type="common">Common sunflower</name>
    <dbReference type="NCBI Taxonomy" id="4232"/>
    <lineage>
        <taxon>Eukaryota</taxon>
        <taxon>Viridiplantae</taxon>
        <taxon>Streptophyta</taxon>
        <taxon>Embryophyta</taxon>
        <taxon>Tracheophyta</taxon>
        <taxon>Spermatophyta</taxon>
        <taxon>Magnoliopsida</taxon>
        <taxon>eudicotyledons</taxon>
        <taxon>Gunneridae</taxon>
        <taxon>Pentapetalae</taxon>
        <taxon>asterids</taxon>
        <taxon>campanulids</taxon>
        <taxon>Asterales</taxon>
        <taxon>Asteraceae</taxon>
        <taxon>Asteroideae</taxon>
        <taxon>Heliantheae alliance</taxon>
        <taxon>Heliantheae</taxon>
        <taxon>Helianthus</taxon>
    </lineage>
</organism>
<reference evidence="1 3" key="1">
    <citation type="journal article" date="2017" name="Nature">
        <title>The sunflower genome provides insights into oil metabolism, flowering and Asterid evolution.</title>
        <authorList>
            <person name="Badouin H."/>
            <person name="Gouzy J."/>
            <person name="Grassa C.J."/>
            <person name="Murat F."/>
            <person name="Staton S.E."/>
            <person name="Cottret L."/>
            <person name="Lelandais-Briere C."/>
            <person name="Owens G.L."/>
            <person name="Carrere S."/>
            <person name="Mayjonade B."/>
            <person name="Legrand L."/>
            <person name="Gill N."/>
            <person name="Kane N.C."/>
            <person name="Bowers J.E."/>
            <person name="Hubner S."/>
            <person name="Bellec A."/>
            <person name="Berard A."/>
            <person name="Berges H."/>
            <person name="Blanchet N."/>
            <person name="Boniface M.C."/>
            <person name="Brunel D."/>
            <person name="Catrice O."/>
            <person name="Chaidir N."/>
            <person name="Claudel C."/>
            <person name="Donnadieu C."/>
            <person name="Faraut T."/>
            <person name="Fievet G."/>
            <person name="Helmstetter N."/>
            <person name="King M."/>
            <person name="Knapp S.J."/>
            <person name="Lai Z."/>
            <person name="Le Paslier M.C."/>
            <person name="Lippi Y."/>
            <person name="Lorenzon L."/>
            <person name="Mandel J.R."/>
            <person name="Marage G."/>
            <person name="Marchand G."/>
            <person name="Marquand E."/>
            <person name="Bret-Mestries E."/>
            <person name="Morien E."/>
            <person name="Nambeesan S."/>
            <person name="Nguyen T."/>
            <person name="Pegot-Espagnet P."/>
            <person name="Pouilly N."/>
            <person name="Raftis F."/>
            <person name="Sallet E."/>
            <person name="Schiex T."/>
            <person name="Thomas J."/>
            <person name="Vandecasteele C."/>
            <person name="Vares D."/>
            <person name="Vear F."/>
            <person name="Vautrin S."/>
            <person name="Crespi M."/>
            <person name="Mangin B."/>
            <person name="Burke J.M."/>
            <person name="Salse J."/>
            <person name="Munos S."/>
            <person name="Vincourt P."/>
            <person name="Rieseberg L.H."/>
            <person name="Langlade N.B."/>
        </authorList>
    </citation>
    <scope>NUCLEOTIDE SEQUENCE [LARGE SCALE GENOMIC DNA]</scope>
    <source>
        <strain evidence="3">cv. SF193</strain>
        <tissue evidence="1">Leaves</tissue>
    </source>
</reference>
<dbReference type="EMBL" id="MNCJ02000318">
    <property type="protein sequence ID" value="KAF5812795.1"/>
    <property type="molecule type" value="Genomic_DNA"/>
</dbReference>
<dbReference type="InParanoid" id="A0A251V3T2"/>
<dbReference type="Gramene" id="mRNA:HanXRQr2_Chr03g0090681">
    <property type="protein sequence ID" value="CDS:HanXRQr2_Chr03g0090681.1"/>
    <property type="gene ID" value="HanXRQr2_Chr03g0090681"/>
</dbReference>
<proteinExistence type="predicted"/>
<accession>A0A251V3T2</accession>
<protein>
    <submittedName>
        <fullName evidence="2">Uncharacterized protein</fullName>
    </submittedName>
</protein>
<keyword evidence="3" id="KW-1185">Reference proteome</keyword>
<reference evidence="2" key="2">
    <citation type="submission" date="2017-02" db="EMBL/GenBank/DDBJ databases">
        <title>Sunflower complete genome.</title>
        <authorList>
            <person name="Langlade N."/>
            <person name="Munos S."/>
        </authorList>
    </citation>
    <scope>NUCLEOTIDE SEQUENCE [LARGE SCALE GENOMIC DNA]</scope>
    <source>
        <tissue evidence="2">Leaves</tissue>
    </source>
</reference>
<dbReference type="AlphaFoldDB" id="A0A251V3T2"/>
<evidence type="ECO:0000313" key="3">
    <source>
        <dbReference type="Proteomes" id="UP000215914"/>
    </source>
</evidence>
<reference evidence="1" key="3">
    <citation type="submission" date="2020-06" db="EMBL/GenBank/DDBJ databases">
        <title>Helianthus annuus Genome sequencing and assembly Release 2.</title>
        <authorList>
            <person name="Gouzy J."/>
            <person name="Langlade N."/>
            <person name="Munos S."/>
        </authorList>
    </citation>
    <scope>NUCLEOTIDE SEQUENCE</scope>
    <source>
        <tissue evidence="1">Leaves</tissue>
    </source>
</reference>